<gene>
    <name evidence="2" type="ORF">AAFF_G00023330</name>
</gene>
<keyword evidence="3" id="KW-1185">Reference proteome</keyword>
<protein>
    <submittedName>
        <fullName evidence="2">Uncharacterized protein</fullName>
    </submittedName>
</protein>
<comment type="caution">
    <text evidence="2">The sequence shown here is derived from an EMBL/GenBank/DDBJ whole genome shotgun (WGS) entry which is preliminary data.</text>
</comment>
<accession>A0AAD7WZK0</accession>
<dbReference type="AlphaFoldDB" id="A0AAD7WZK0"/>
<sequence length="146" mass="15735">MVIKRACGGGCWCPVSNPPPRVHNCAVWLTLEEGRDPLSVLGSERTNPWALCAPLPQQPSVGPTAKRRRETNTPVEVCARELPNSIPATLRPPCVSVTSHLFRFVASAPPLCSRPLHRPTTRGPNIGLVNAPRSDLPPSLGLPWGT</sequence>
<evidence type="ECO:0000256" key="1">
    <source>
        <dbReference type="SAM" id="MobiDB-lite"/>
    </source>
</evidence>
<name>A0AAD7WZK0_9TELE</name>
<feature type="region of interest" description="Disordered" evidence="1">
    <location>
        <begin position="116"/>
        <end position="146"/>
    </location>
</feature>
<dbReference type="EMBL" id="JAINUG010000011">
    <property type="protein sequence ID" value="KAJ8414810.1"/>
    <property type="molecule type" value="Genomic_DNA"/>
</dbReference>
<reference evidence="2" key="1">
    <citation type="journal article" date="2023" name="Science">
        <title>Genome structures resolve the early diversification of teleost fishes.</title>
        <authorList>
            <person name="Parey E."/>
            <person name="Louis A."/>
            <person name="Montfort J."/>
            <person name="Bouchez O."/>
            <person name="Roques C."/>
            <person name="Iampietro C."/>
            <person name="Lluch J."/>
            <person name="Castinel A."/>
            <person name="Donnadieu C."/>
            <person name="Desvignes T."/>
            <person name="Floi Bucao C."/>
            <person name="Jouanno E."/>
            <person name="Wen M."/>
            <person name="Mejri S."/>
            <person name="Dirks R."/>
            <person name="Jansen H."/>
            <person name="Henkel C."/>
            <person name="Chen W.J."/>
            <person name="Zahm M."/>
            <person name="Cabau C."/>
            <person name="Klopp C."/>
            <person name="Thompson A.W."/>
            <person name="Robinson-Rechavi M."/>
            <person name="Braasch I."/>
            <person name="Lecointre G."/>
            <person name="Bobe J."/>
            <person name="Postlethwait J.H."/>
            <person name="Berthelot C."/>
            <person name="Roest Crollius H."/>
            <person name="Guiguen Y."/>
        </authorList>
    </citation>
    <scope>NUCLEOTIDE SEQUENCE</scope>
    <source>
        <strain evidence="2">NC1722</strain>
    </source>
</reference>
<evidence type="ECO:0000313" key="3">
    <source>
        <dbReference type="Proteomes" id="UP001221898"/>
    </source>
</evidence>
<evidence type="ECO:0000313" key="2">
    <source>
        <dbReference type="EMBL" id="KAJ8414810.1"/>
    </source>
</evidence>
<dbReference type="Proteomes" id="UP001221898">
    <property type="component" value="Unassembled WGS sequence"/>
</dbReference>
<proteinExistence type="predicted"/>
<organism evidence="2 3">
    <name type="scientific">Aldrovandia affinis</name>
    <dbReference type="NCBI Taxonomy" id="143900"/>
    <lineage>
        <taxon>Eukaryota</taxon>
        <taxon>Metazoa</taxon>
        <taxon>Chordata</taxon>
        <taxon>Craniata</taxon>
        <taxon>Vertebrata</taxon>
        <taxon>Euteleostomi</taxon>
        <taxon>Actinopterygii</taxon>
        <taxon>Neopterygii</taxon>
        <taxon>Teleostei</taxon>
        <taxon>Notacanthiformes</taxon>
        <taxon>Halosauridae</taxon>
        <taxon>Aldrovandia</taxon>
    </lineage>
</organism>